<feature type="compositionally biased region" description="Acidic residues" evidence="1">
    <location>
        <begin position="412"/>
        <end position="421"/>
    </location>
</feature>
<feature type="region of interest" description="Disordered" evidence="1">
    <location>
        <begin position="407"/>
        <end position="509"/>
    </location>
</feature>
<dbReference type="Proteomes" id="UP000824230">
    <property type="component" value="Unassembled WGS sequence"/>
</dbReference>
<feature type="compositionally biased region" description="Polar residues" evidence="1">
    <location>
        <begin position="422"/>
        <end position="442"/>
    </location>
</feature>
<feature type="compositionally biased region" description="Acidic residues" evidence="1">
    <location>
        <begin position="481"/>
        <end position="498"/>
    </location>
</feature>
<feature type="region of interest" description="Disordered" evidence="1">
    <location>
        <begin position="654"/>
        <end position="739"/>
    </location>
</feature>
<feature type="compositionally biased region" description="Low complexity" evidence="1">
    <location>
        <begin position="663"/>
        <end position="726"/>
    </location>
</feature>
<gene>
    <name evidence="4" type="ORF">H9738_05530</name>
</gene>
<evidence type="ECO:0000313" key="5">
    <source>
        <dbReference type="Proteomes" id="UP000824230"/>
    </source>
</evidence>
<keyword evidence="2" id="KW-0472">Membrane</keyword>
<feature type="signal peptide" evidence="3">
    <location>
        <begin position="1"/>
        <end position="28"/>
    </location>
</feature>
<keyword evidence="2" id="KW-0812">Transmembrane</keyword>
<keyword evidence="2" id="KW-1133">Transmembrane helix</keyword>
<feature type="compositionally biased region" description="Low complexity" evidence="1">
    <location>
        <begin position="256"/>
        <end position="288"/>
    </location>
</feature>
<organism evidence="4 5">
    <name type="scientific">Candidatus Blautia pullistercoris</name>
    <dbReference type="NCBI Taxonomy" id="2838499"/>
    <lineage>
        <taxon>Bacteria</taxon>
        <taxon>Bacillati</taxon>
        <taxon>Bacillota</taxon>
        <taxon>Clostridia</taxon>
        <taxon>Lachnospirales</taxon>
        <taxon>Lachnospiraceae</taxon>
        <taxon>Blautia</taxon>
    </lineage>
</organism>
<protein>
    <submittedName>
        <fullName evidence="4">Cell wall anchor protein</fullName>
    </submittedName>
</protein>
<proteinExistence type="predicted"/>
<dbReference type="SUPFAM" id="SSF51126">
    <property type="entry name" value="Pectin lyase-like"/>
    <property type="match status" value="1"/>
</dbReference>
<dbReference type="AlphaFoldDB" id="A0A9D1VM17"/>
<feature type="compositionally biased region" description="Basic and acidic residues" evidence="1">
    <location>
        <begin position="444"/>
        <end position="463"/>
    </location>
</feature>
<reference evidence="4" key="2">
    <citation type="submission" date="2021-04" db="EMBL/GenBank/DDBJ databases">
        <authorList>
            <person name="Gilroy R."/>
        </authorList>
    </citation>
    <scope>NUCLEOTIDE SEQUENCE</scope>
    <source>
        <strain evidence="4">ChiHjej12B11-1927</strain>
    </source>
</reference>
<feature type="transmembrane region" description="Helical" evidence="2">
    <location>
        <begin position="746"/>
        <end position="766"/>
    </location>
</feature>
<sequence length="772" mass="81543">MNRNKKGLHKMTANVLSLTLASVMAAGAAGEAISSVQVYAAETSQTESVKTGTTVYLNGTLSGDGKGDGTTKEKAVSSIDTALKLAGSQGTILVCGPVTISSEKTLSIPSGVQIKRAQNYTGAIIKITGKGKLTLAGGSLQAADVDTSGAELGTGAFVQETKTETKKDGQVSMASQVTIASQEAWSSFDFAAAGFSGEGTFSWASQTAPAEYQSTVQVIFTPKDTQNYDYSKVQGWDSSQNAVIRNVEVTIESLKPVETVPPAEEETAQPPEETVQQPDTPETTTPEVPDTEEENTQDTNTEENSGQAGETGEPEEEQTAAQVTMPGEITLASPEEIKKFDFAKAGFSGEGTFSWEKEFVPDAYETEVKVVFTPSDTEKKDYTQVEGWNEEKGQVIRTVKILVESLKKEASDTTEEKEENTDQNGQKPGNSPEGEQTPSEENGNSDKEQTGTDKETDIDKETDTAPEASSEETDSVKEDQETQDQEESEPVSEEEEFVQAEPGKTGEVAQEIPQAVPVGSLIDANTGVRVEGDFLPYYVDLQVSYNEDLDQLPDAGIGQILSAYEIKLWDLKEDEEYTIPEGKKVRVMIPLPENAGSFSSLSVAHYLGNSEYEYYTLPTEEYPGTLAVINIEGMDYLTFETASFSPFNVGGSQLVGPGTQIPQSGSSSNQSTGNSSSGGNTSGASTGTSGNSQTGSSGTASGQSVIQPSQNSGTSTGSTGSQTSSTAKNHGSRVTRVVRTGDDTPIIPYAAAGAAAVILGAAAVITGKKKKS</sequence>
<dbReference type="InterPro" id="IPR011050">
    <property type="entry name" value="Pectin_lyase_fold/virulence"/>
</dbReference>
<reference evidence="4" key="1">
    <citation type="journal article" date="2021" name="PeerJ">
        <title>Extensive microbial diversity within the chicken gut microbiome revealed by metagenomics and culture.</title>
        <authorList>
            <person name="Gilroy R."/>
            <person name="Ravi A."/>
            <person name="Getino M."/>
            <person name="Pursley I."/>
            <person name="Horton D.L."/>
            <person name="Alikhan N.F."/>
            <person name="Baker D."/>
            <person name="Gharbi K."/>
            <person name="Hall N."/>
            <person name="Watson M."/>
            <person name="Adriaenssens E.M."/>
            <person name="Foster-Nyarko E."/>
            <person name="Jarju S."/>
            <person name="Secka A."/>
            <person name="Antonio M."/>
            <person name="Oren A."/>
            <person name="Chaudhuri R.R."/>
            <person name="La Ragione R."/>
            <person name="Hildebrand F."/>
            <person name="Pallen M.J."/>
        </authorList>
    </citation>
    <scope>NUCLEOTIDE SEQUENCE</scope>
    <source>
        <strain evidence="4">ChiHjej12B11-1927</strain>
    </source>
</reference>
<feature type="chain" id="PRO_5038452010" evidence="3">
    <location>
        <begin position="29"/>
        <end position="772"/>
    </location>
</feature>
<evidence type="ECO:0000256" key="3">
    <source>
        <dbReference type="SAM" id="SignalP"/>
    </source>
</evidence>
<accession>A0A9D1VM17</accession>
<evidence type="ECO:0000256" key="2">
    <source>
        <dbReference type="SAM" id="Phobius"/>
    </source>
</evidence>
<name>A0A9D1VM17_9FIRM</name>
<feature type="region of interest" description="Disordered" evidence="1">
    <location>
        <begin position="255"/>
        <end position="332"/>
    </location>
</feature>
<comment type="caution">
    <text evidence="4">The sequence shown here is derived from an EMBL/GenBank/DDBJ whole genome shotgun (WGS) entry which is preliminary data.</text>
</comment>
<evidence type="ECO:0000256" key="1">
    <source>
        <dbReference type="SAM" id="MobiDB-lite"/>
    </source>
</evidence>
<keyword evidence="3" id="KW-0732">Signal</keyword>
<dbReference type="EMBL" id="DXFG01000103">
    <property type="protein sequence ID" value="HIX37318.1"/>
    <property type="molecule type" value="Genomic_DNA"/>
</dbReference>
<evidence type="ECO:0000313" key="4">
    <source>
        <dbReference type="EMBL" id="HIX37318.1"/>
    </source>
</evidence>